<reference evidence="3" key="1">
    <citation type="submission" date="2025-08" db="UniProtKB">
        <authorList>
            <consortium name="RefSeq"/>
        </authorList>
    </citation>
    <scope>IDENTIFICATION</scope>
</reference>
<dbReference type="Pfam" id="PF15142">
    <property type="entry name" value="INCA1"/>
    <property type="match status" value="1"/>
</dbReference>
<dbReference type="Proteomes" id="UP000515152">
    <property type="component" value="Chromosome 8"/>
</dbReference>
<feature type="region of interest" description="Disordered" evidence="1">
    <location>
        <begin position="65"/>
        <end position="88"/>
    </location>
</feature>
<evidence type="ECO:0000313" key="2">
    <source>
        <dbReference type="Proteomes" id="UP000515152"/>
    </source>
</evidence>
<feature type="compositionally biased region" description="Polar residues" evidence="1">
    <location>
        <begin position="65"/>
        <end position="77"/>
    </location>
</feature>
<feature type="region of interest" description="Disordered" evidence="1">
    <location>
        <begin position="248"/>
        <end position="267"/>
    </location>
</feature>
<dbReference type="AlphaFoldDB" id="A0A6P8FF88"/>
<proteinExistence type="predicted"/>
<keyword evidence="2" id="KW-1185">Reference proteome</keyword>
<gene>
    <name evidence="3" type="primary">LOC116221375</name>
</gene>
<dbReference type="InterPro" id="IPR026238">
    <property type="entry name" value="INCA1"/>
</dbReference>
<protein>
    <submittedName>
        <fullName evidence="3">Uncharacterized protein LOC116221375 isoform X1</fullName>
    </submittedName>
</protein>
<dbReference type="GeneID" id="116221375"/>
<dbReference type="OrthoDB" id="9833817at2759"/>
<evidence type="ECO:0000256" key="1">
    <source>
        <dbReference type="SAM" id="MobiDB-lite"/>
    </source>
</evidence>
<dbReference type="RefSeq" id="XP_031427108.1">
    <property type="nucleotide sequence ID" value="XM_031571248.2"/>
</dbReference>
<dbReference type="KEGG" id="char:116221375"/>
<evidence type="ECO:0000313" key="3">
    <source>
        <dbReference type="RefSeq" id="XP_031427108.1"/>
    </source>
</evidence>
<organism evidence="2 3">
    <name type="scientific">Clupea harengus</name>
    <name type="common">Atlantic herring</name>
    <dbReference type="NCBI Taxonomy" id="7950"/>
    <lineage>
        <taxon>Eukaryota</taxon>
        <taxon>Metazoa</taxon>
        <taxon>Chordata</taxon>
        <taxon>Craniata</taxon>
        <taxon>Vertebrata</taxon>
        <taxon>Euteleostomi</taxon>
        <taxon>Actinopterygii</taxon>
        <taxon>Neopterygii</taxon>
        <taxon>Teleostei</taxon>
        <taxon>Clupei</taxon>
        <taxon>Clupeiformes</taxon>
        <taxon>Clupeoidei</taxon>
        <taxon>Clupeidae</taxon>
        <taxon>Clupea</taxon>
    </lineage>
</organism>
<accession>A0A6P8FF88</accession>
<name>A0A6P8FF88_CLUHA</name>
<sequence>MISSCPSPGGQRRCNVRVRRMCHRQYLSKSTMISQSMMRNFGIELYISPVSLLLTTSDESLQVNCSTSPRGSMNSKVVTRGQASGRRRGEALGPIVEQLPSPAELMQHRQKGKRSAEVQRAPALQPKMAAVLHHIGDLKRRQSSIDLLKRNSWWSNGNTFGPTEDDATGHKDLTETRDEQCLESFSRDSLKETPMEIQDIPHTYTNAALYSHKNVFPGCDQMPSLAPGGNPMMAFVLASADRQSQRAWQSPGLPQEQLWGFENRTGK</sequence>